<feature type="domain" description="Retrovirus-related Pol polyprotein from transposon TNT 1-94-like beta-barrel" evidence="4">
    <location>
        <begin position="100"/>
        <end position="172"/>
    </location>
</feature>
<feature type="compositionally biased region" description="Polar residues" evidence="1">
    <location>
        <begin position="563"/>
        <end position="574"/>
    </location>
</feature>
<reference evidence="5" key="1">
    <citation type="journal article" date="2022" name="Int. J. Mol. Sci.">
        <title>Draft Genome of Tanacetum Coccineum: Genomic Comparison of Closely Related Tanacetum-Family Plants.</title>
        <authorList>
            <person name="Yamashiro T."/>
            <person name="Shiraishi A."/>
            <person name="Nakayama K."/>
            <person name="Satake H."/>
        </authorList>
    </citation>
    <scope>NUCLEOTIDE SEQUENCE</scope>
</reference>
<dbReference type="Pfam" id="PF13976">
    <property type="entry name" value="gag_pre-integrs"/>
    <property type="match status" value="1"/>
</dbReference>
<gene>
    <name evidence="5" type="ORF">Tco_0953192</name>
</gene>
<dbReference type="InterPro" id="IPR054722">
    <property type="entry name" value="PolX-like_BBD"/>
</dbReference>
<proteinExistence type="predicted"/>
<feature type="region of interest" description="Disordered" evidence="1">
    <location>
        <begin position="527"/>
        <end position="574"/>
    </location>
</feature>
<dbReference type="Pfam" id="PF22936">
    <property type="entry name" value="Pol_BBD"/>
    <property type="match status" value="1"/>
</dbReference>
<organism evidence="5 6">
    <name type="scientific">Tanacetum coccineum</name>
    <dbReference type="NCBI Taxonomy" id="301880"/>
    <lineage>
        <taxon>Eukaryota</taxon>
        <taxon>Viridiplantae</taxon>
        <taxon>Streptophyta</taxon>
        <taxon>Embryophyta</taxon>
        <taxon>Tracheophyta</taxon>
        <taxon>Spermatophyta</taxon>
        <taxon>Magnoliopsida</taxon>
        <taxon>eudicotyledons</taxon>
        <taxon>Gunneridae</taxon>
        <taxon>Pentapetalae</taxon>
        <taxon>asterids</taxon>
        <taxon>campanulids</taxon>
        <taxon>Asterales</taxon>
        <taxon>Asteraceae</taxon>
        <taxon>Asteroideae</taxon>
        <taxon>Anthemideae</taxon>
        <taxon>Anthemidinae</taxon>
        <taxon>Tanacetum</taxon>
    </lineage>
</organism>
<evidence type="ECO:0000259" key="4">
    <source>
        <dbReference type="Pfam" id="PF22936"/>
    </source>
</evidence>
<sequence length="970" mass="111253">MYKFDLEPLSPKLRKNREAHVDYLKKAKEHADTLHDIVEQDRVKQPLDSALNYACKFTTRIQELLVYVSATCPSSLHVNEKLVSITPMNKSKEVIHIVPWYLDSGCSKHMIGQHSQLIKFVSKFMGTIRFRNDHVAAIMGYGDYQIGNVKISWVYYMEGLGHNLFSVGQFCDSDLKVAYHKHTYFVRDLEGVDLIKGSRGTNLYTMSLEVRTRSSLIRLLSKASKTKSWLWHRRSSHLNFGTINKLAKQGKIKKHTHKPKAEDSIQEKLYLLHMDVYGPIRIESMNGKKFILVIVDDYSWYFTGIHWNIIPVISDGVEEQLQPAQFDNDPLHNILTFEPSSQESSSNVQPANPPFEHLNRWIKDHPLDNVIGNPSRPVSTRRHLQTDSMWCFFDAFLTLVEPNNFKGALLESSWIDAIQEEILEFERLQEQGIDFKESFAPITRIEAIGIFVVNAAHKNMTIYQMDVKTAFLNGELHEEIYVSQPEGFVDQDNPTYVYRLKKALYGLKQAPRTCDPVETPMVERTKLDEDLHETPVDPTRYHGNEYSLKDKNKAKTEHGNGKSVKSQSGNTPSTTYSIHLTKSATIITNPSEHTRRIYHNHDIFYDDDDDDKELFPDEVKRRQQILERTSFDAITPNFLITDSLSMGDEHLSTIPETESDELIKSSVENLVPTPSESEKNPRIYPILKVSVIDDKSFSDEDVPKENFNFFSNPLSDEEIISTKIDPHHINAESNLIESLLNRDALIISSLKFNYLLEEFSDKLSHIDLILPGINEADFDPEEDIHLVDKLFDSLIEEIDLFLTPDDSMPPGIENDDYDFEGDILFLEELLSNDSSSLLENKSFHFDVTSSPRPPAKPPDDGIYFEPDIGLLTVKVVGDISKHYVLRPRLLPTQPTLCPVIDTLLPFSSENEDKVFNYGILASNEEKSPHLLSHRGFKAFQIISDFFESPMMIYGRDSPILDFPFLHFYPP</sequence>
<comment type="caution">
    <text evidence="5">The sequence shown here is derived from an EMBL/GenBank/DDBJ whole genome shotgun (WGS) entry which is preliminary data.</text>
</comment>
<evidence type="ECO:0000256" key="1">
    <source>
        <dbReference type="SAM" id="MobiDB-lite"/>
    </source>
</evidence>
<evidence type="ECO:0000259" key="3">
    <source>
        <dbReference type="Pfam" id="PF13976"/>
    </source>
</evidence>
<dbReference type="EMBL" id="BQNB010015817">
    <property type="protein sequence ID" value="GJT44477.1"/>
    <property type="molecule type" value="Genomic_DNA"/>
</dbReference>
<evidence type="ECO:0000313" key="5">
    <source>
        <dbReference type="EMBL" id="GJT44477.1"/>
    </source>
</evidence>
<accession>A0ABQ5E1G2</accession>
<feature type="compositionally biased region" description="Basic and acidic residues" evidence="1">
    <location>
        <begin position="527"/>
        <end position="560"/>
    </location>
</feature>
<evidence type="ECO:0000313" key="6">
    <source>
        <dbReference type="Proteomes" id="UP001151760"/>
    </source>
</evidence>
<feature type="domain" description="Reverse transcriptase Ty1/copia-type" evidence="2">
    <location>
        <begin position="429"/>
        <end position="514"/>
    </location>
</feature>
<dbReference type="InterPro" id="IPR025724">
    <property type="entry name" value="GAG-pre-integrase_dom"/>
</dbReference>
<feature type="domain" description="GAG-pre-integrase" evidence="3">
    <location>
        <begin position="202"/>
        <end position="256"/>
    </location>
</feature>
<protein>
    <submittedName>
        <fullName evidence="5">Retrovirus-related pol polyprotein from transposon TNT 1-94</fullName>
    </submittedName>
</protein>
<name>A0ABQ5E1G2_9ASTR</name>
<dbReference type="InterPro" id="IPR013103">
    <property type="entry name" value="RVT_2"/>
</dbReference>
<reference evidence="5" key="2">
    <citation type="submission" date="2022-01" db="EMBL/GenBank/DDBJ databases">
        <authorList>
            <person name="Yamashiro T."/>
            <person name="Shiraishi A."/>
            <person name="Satake H."/>
            <person name="Nakayama K."/>
        </authorList>
    </citation>
    <scope>NUCLEOTIDE SEQUENCE</scope>
</reference>
<dbReference type="Proteomes" id="UP001151760">
    <property type="component" value="Unassembled WGS sequence"/>
</dbReference>
<evidence type="ECO:0000259" key="2">
    <source>
        <dbReference type="Pfam" id="PF07727"/>
    </source>
</evidence>
<dbReference type="Pfam" id="PF07727">
    <property type="entry name" value="RVT_2"/>
    <property type="match status" value="1"/>
</dbReference>
<keyword evidence="6" id="KW-1185">Reference proteome</keyword>